<name>A0A8H7XR09_PSICU</name>
<sequence>MVLLHLNYQSHNPLEATSAVGTRLCRITSLPTEVLSIIFGILIEDYDEICKDAIQYSSTLVYEKGEIYHPILFGVRYVCRRWYHITSALPGLWTTILMRPNLRIAFDHAGYIEDFQEKRRIESTKLRIVLAGHSSPLSLVLDPNYVQSGPFLPFRPEVAHYIDLCFSPEVQSRVKSLAIRFVCRDMLKYFHEALIKDPRNSLSGLDTLILNADRHRENILNNPLSIDLDLRIWCGRFPSLRHLHIVSRTGMVILPDSRQIRHQIRTLTIEKSFISYLDAIHIINMLEVAEVIRLESYFDKYLTRPRHLNDKEIKRANRPYLRVLALRLCNLQANVLSYFSFPNLRYLEVVKVSLHSLYERLIPFIKHSKCRINYLSVYHDHYSRDCVQLPDVLGDPIIMAIPNFDLEYRQFRHSRRPADYLKGSIVRQYLCDLDVEHMRETMVETFDMVDNADQSGEINGFKDVDISWRRPNADDFA</sequence>
<gene>
    <name evidence="1" type="ORF">JR316_010609</name>
</gene>
<protein>
    <recommendedName>
        <fullName evidence="2">F-box domain-containing protein</fullName>
    </recommendedName>
</protein>
<accession>A0A8H7XR09</accession>
<dbReference type="EMBL" id="JAFIQS010000012">
    <property type="protein sequence ID" value="KAG5164115.1"/>
    <property type="molecule type" value="Genomic_DNA"/>
</dbReference>
<dbReference type="Gene3D" id="1.20.1280.50">
    <property type="match status" value="1"/>
</dbReference>
<organism evidence="1">
    <name type="scientific">Psilocybe cubensis</name>
    <name type="common">Psychedelic mushroom</name>
    <name type="synonym">Stropharia cubensis</name>
    <dbReference type="NCBI Taxonomy" id="181762"/>
    <lineage>
        <taxon>Eukaryota</taxon>
        <taxon>Fungi</taxon>
        <taxon>Dikarya</taxon>
        <taxon>Basidiomycota</taxon>
        <taxon>Agaricomycotina</taxon>
        <taxon>Agaricomycetes</taxon>
        <taxon>Agaricomycetidae</taxon>
        <taxon>Agaricales</taxon>
        <taxon>Agaricineae</taxon>
        <taxon>Strophariaceae</taxon>
        <taxon>Psilocybe</taxon>
    </lineage>
</organism>
<dbReference type="AlphaFoldDB" id="A0A8H7XR09"/>
<reference evidence="1" key="1">
    <citation type="submission" date="2021-02" db="EMBL/GenBank/DDBJ databases">
        <title>Psilocybe cubensis genome.</title>
        <authorList>
            <person name="Mckernan K.J."/>
            <person name="Crawford S."/>
            <person name="Trippe A."/>
            <person name="Kane L.T."/>
            <person name="Mclaughlin S."/>
        </authorList>
    </citation>
    <scope>NUCLEOTIDE SEQUENCE [LARGE SCALE GENOMIC DNA]</scope>
    <source>
        <strain evidence="1">MGC-MH-2018</strain>
    </source>
</reference>
<evidence type="ECO:0000313" key="1">
    <source>
        <dbReference type="EMBL" id="KAG5164115.1"/>
    </source>
</evidence>
<proteinExistence type="predicted"/>
<evidence type="ECO:0008006" key="2">
    <source>
        <dbReference type="Google" id="ProtNLM"/>
    </source>
</evidence>
<comment type="caution">
    <text evidence="1">The sequence shown here is derived from an EMBL/GenBank/DDBJ whole genome shotgun (WGS) entry which is preliminary data.</text>
</comment>